<evidence type="ECO:0000256" key="1">
    <source>
        <dbReference type="ARBA" id="ARBA00022801"/>
    </source>
</evidence>
<dbReference type="PANTHER" id="PTHR20935">
    <property type="entry name" value="PHOSPHOGLYCERATE MUTASE-RELATED"/>
    <property type="match status" value="1"/>
</dbReference>
<dbReference type="InterPro" id="IPR013078">
    <property type="entry name" value="His_Pase_superF_clade-1"/>
</dbReference>
<keyword evidence="1" id="KW-0378">Hydrolase</keyword>
<dbReference type="Proteomes" id="UP000249590">
    <property type="component" value="Unassembled WGS sequence"/>
</dbReference>
<dbReference type="AlphaFoldDB" id="A0A8B2NG40"/>
<dbReference type="Pfam" id="PF00300">
    <property type="entry name" value="His_Phos_1"/>
    <property type="match status" value="1"/>
</dbReference>
<dbReference type="RefSeq" id="WP_111350987.1">
    <property type="nucleotide sequence ID" value="NZ_JAIWKD010000005.1"/>
</dbReference>
<protein>
    <submittedName>
        <fullName evidence="2">Histidine phosphatase family protein</fullName>
    </submittedName>
</protein>
<dbReference type="EMBL" id="QHHQ01000007">
    <property type="protein sequence ID" value="RAH98220.1"/>
    <property type="molecule type" value="Genomic_DNA"/>
</dbReference>
<dbReference type="Gene3D" id="3.40.50.1240">
    <property type="entry name" value="Phosphoglycerate mutase-like"/>
    <property type="match status" value="1"/>
</dbReference>
<evidence type="ECO:0000313" key="2">
    <source>
        <dbReference type="EMBL" id="RAH98220.1"/>
    </source>
</evidence>
<dbReference type="SUPFAM" id="SSF53254">
    <property type="entry name" value="Phosphoglycerate mutase-like"/>
    <property type="match status" value="1"/>
</dbReference>
<sequence>MAELILIRHAQASFGAADYDVLSERGHRQSAALGLALKAHGTTPAAVFRGEMRRHRETLDGVTGTLGVTAEPAILPGLNEFDFRAVLTARYGEEGPPGLHDDRKTHFRNLRETVLMWQRDEIDGVPERFGDFQARVLGAVDTMTASGADSVMAVSSGGPIALVVATLLETPLKKMIELQLQMKNCAVTRIVFTPTRRFLHTFNETPHIDAETTAEYLTYS</sequence>
<gene>
    <name evidence="2" type="ORF">DLJ53_26260</name>
</gene>
<dbReference type="GO" id="GO:0016787">
    <property type="term" value="F:hydrolase activity"/>
    <property type="evidence" value="ECO:0007669"/>
    <property type="project" value="UniProtKB-KW"/>
</dbReference>
<dbReference type="InterPro" id="IPR051021">
    <property type="entry name" value="Mito_Ser/Thr_phosphatase"/>
</dbReference>
<evidence type="ECO:0000313" key="3">
    <source>
        <dbReference type="Proteomes" id="UP000249590"/>
    </source>
</evidence>
<dbReference type="SMART" id="SM00855">
    <property type="entry name" value="PGAM"/>
    <property type="match status" value="1"/>
</dbReference>
<dbReference type="InterPro" id="IPR029033">
    <property type="entry name" value="His_PPase_superfam"/>
</dbReference>
<dbReference type="PANTHER" id="PTHR20935:SF0">
    <property type="entry name" value="SERINE_THREONINE-PROTEIN PHOSPHATASE PGAM5, MITOCHONDRIAL"/>
    <property type="match status" value="1"/>
</dbReference>
<reference evidence="2 3" key="1">
    <citation type="submission" date="2018-05" db="EMBL/GenBank/DDBJ databases">
        <title>Acuticoccus sediminis sp. nov., isolated from deep-sea sediment of Indian Ocean.</title>
        <authorList>
            <person name="Liu X."/>
            <person name="Lai Q."/>
            <person name="Du Y."/>
            <person name="Sun F."/>
            <person name="Zhang X."/>
            <person name="Wang S."/>
            <person name="Shao Z."/>
        </authorList>
    </citation>
    <scope>NUCLEOTIDE SEQUENCE [LARGE SCALE GENOMIC DNA]</scope>
    <source>
        <strain evidence="2 3">PTG4-2</strain>
    </source>
</reference>
<keyword evidence="3" id="KW-1185">Reference proteome</keyword>
<accession>A0A8B2NG40</accession>
<name>A0A8B2NG40_9HYPH</name>
<organism evidence="2 3">
    <name type="scientific">Acuticoccus sediminis</name>
    <dbReference type="NCBI Taxonomy" id="2184697"/>
    <lineage>
        <taxon>Bacteria</taxon>
        <taxon>Pseudomonadati</taxon>
        <taxon>Pseudomonadota</taxon>
        <taxon>Alphaproteobacteria</taxon>
        <taxon>Hyphomicrobiales</taxon>
        <taxon>Amorphaceae</taxon>
        <taxon>Acuticoccus</taxon>
    </lineage>
</organism>
<dbReference type="OrthoDB" id="280692at2"/>
<proteinExistence type="predicted"/>
<dbReference type="CDD" id="cd07067">
    <property type="entry name" value="HP_PGM_like"/>
    <property type="match status" value="1"/>
</dbReference>
<comment type="caution">
    <text evidence="2">The sequence shown here is derived from an EMBL/GenBank/DDBJ whole genome shotgun (WGS) entry which is preliminary data.</text>
</comment>